<sequence>MIGLKLQRLAMVPGTQCNNRLWERLTPLLRAHIKPSHIAIEQCATRAHMLEKIGNELPSSGHLLGFSMGGYLALEYALAHPERVDSLVLIACSAFGLNKGEKLARDTMRNFLKANPYSGISTRRIQQFIGSNRWQDEALIEVIKAMDKTLGGVTLLNQVQETSNREDLSTRLCSLTCRVLIIAARDDRKVAWQDLKRMAELLPDAQLTVLNDCGHMVPLEQPEALAERLNLFYSAKG</sequence>
<dbReference type="InterPro" id="IPR000073">
    <property type="entry name" value="AB_hydrolase_1"/>
</dbReference>
<dbReference type="EMBL" id="AUYC01000026">
    <property type="protein sequence ID" value="KZN63720.1"/>
    <property type="molecule type" value="Genomic_DNA"/>
</dbReference>
<dbReference type="InterPro" id="IPR050266">
    <property type="entry name" value="AB_hydrolase_sf"/>
</dbReference>
<evidence type="ECO:0000313" key="2">
    <source>
        <dbReference type="EMBL" id="KZN63720.1"/>
    </source>
</evidence>
<dbReference type="Proteomes" id="UP000076486">
    <property type="component" value="Unassembled WGS sequence"/>
</dbReference>
<dbReference type="PANTHER" id="PTHR43798">
    <property type="entry name" value="MONOACYLGLYCEROL LIPASE"/>
    <property type="match status" value="1"/>
</dbReference>
<dbReference type="InterPro" id="IPR029058">
    <property type="entry name" value="AB_hydrolase_fold"/>
</dbReference>
<dbReference type="PATRIC" id="fig|1365248.3.peg.2170"/>
<feature type="domain" description="AB hydrolase-1" evidence="1">
    <location>
        <begin position="61"/>
        <end position="221"/>
    </location>
</feature>
<dbReference type="Pfam" id="PF00561">
    <property type="entry name" value="Abhydrolase_1"/>
    <property type="match status" value="1"/>
</dbReference>
<evidence type="ECO:0000313" key="3">
    <source>
        <dbReference type="Proteomes" id="UP000076486"/>
    </source>
</evidence>
<organism evidence="2 3">
    <name type="scientific">Pseudoalteromonas luteoviolacea CPMOR-1</name>
    <dbReference type="NCBI Taxonomy" id="1365248"/>
    <lineage>
        <taxon>Bacteria</taxon>
        <taxon>Pseudomonadati</taxon>
        <taxon>Pseudomonadota</taxon>
        <taxon>Gammaproteobacteria</taxon>
        <taxon>Alteromonadales</taxon>
        <taxon>Pseudoalteromonadaceae</taxon>
        <taxon>Pseudoalteromonas</taxon>
    </lineage>
</organism>
<name>A0A162AYM1_9GAMM</name>
<dbReference type="GO" id="GO:0016020">
    <property type="term" value="C:membrane"/>
    <property type="evidence" value="ECO:0007669"/>
    <property type="project" value="TreeGrafter"/>
</dbReference>
<evidence type="ECO:0000259" key="1">
    <source>
        <dbReference type="Pfam" id="PF00561"/>
    </source>
</evidence>
<proteinExistence type="predicted"/>
<reference evidence="2 3" key="1">
    <citation type="submission" date="2013-07" db="EMBL/GenBank/DDBJ databases">
        <title>Comparative Genomic and Metabolomic Analysis of Twelve Strains of Pseudoalteromonas luteoviolacea.</title>
        <authorList>
            <person name="Vynne N.G."/>
            <person name="Mansson M."/>
            <person name="Gram L."/>
        </authorList>
    </citation>
    <scope>NUCLEOTIDE SEQUENCE [LARGE SCALE GENOMIC DNA]</scope>
    <source>
        <strain evidence="2 3">CPMOR-1</strain>
    </source>
</reference>
<dbReference type="AlphaFoldDB" id="A0A162AYM1"/>
<accession>A0A162AYM1</accession>
<dbReference type="RefSeq" id="WP_081221082.1">
    <property type="nucleotide sequence ID" value="NZ_AUYC01000026.1"/>
</dbReference>
<gene>
    <name evidence="2" type="ORF">N473_16260</name>
</gene>
<protein>
    <recommendedName>
        <fullName evidence="1">AB hydrolase-1 domain-containing protein</fullName>
    </recommendedName>
</protein>
<dbReference type="PRINTS" id="PR00111">
    <property type="entry name" value="ABHYDROLASE"/>
</dbReference>
<dbReference type="Gene3D" id="3.40.50.1820">
    <property type="entry name" value="alpha/beta hydrolase"/>
    <property type="match status" value="1"/>
</dbReference>
<dbReference type="SUPFAM" id="SSF53474">
    <property type="entry name" value="alpha/beta-Hydrolases"/>
    <property type="match status" value="1"/>
</dbReference>
<dbReference type="PANTHER" id="PTHR43798:SF33">
    <property type="entry name" value="HYDROLASE, PUTATIVE (AFU_ORTHOLOGUE AFUA_2G14860)-RELATED"/>
    <property type="match status" value="1"/>
</dbReference>
<comment type="caution">
    <text evidence="2">The sequence shown here is derived from an EMBL/GenBank/DDBJ whole genome shotgun (WGS) entry which is preliminary data.</text>
</comment>